<dbReference type="AlphaFoldDB" id="A0A3G7TJH3"/>
<evidence type="ECO:0000256" key="2">
    <source>
        <dbReference type="ARBA" id="ARBA00023002"/>
    </source>
</evidence>
<keyword evidence="2 4" id="KW-0560">Oxidoreductase</keyword>
<dbReference type="PANTHER" id="PTHR42991">
    <property type="entry name" value="ALDEHYDE DEHYDROGENASE"/>
    <property type="match status" value="1"/>
</dbReference>
<evidence type="ECO:0000259" key="3">
    <source>
        <dbReference type="Pfam" id="PF00171"/>
    </source>
</evidence>
<evidence type="ECO:0000313" key="5">
    <source>
        <dbReference type="Proteomes" id="UP000268048"/>
    </source>
</evidence>
<dbReference type="InterPro" id="IPR016161">
    <property type="entry name" value="Ald_DH/histidinol_DH"/>
</dbReference>
<dbReference type="Pfam" id="PF00171">
    <property type="entry name" value="Aldedh"/>
    <property type="match status" value="1"/>
</dbReference>
<feature type="domain" description="Aldehyde dehydrogenase" evidence="3">
    <location>
        <begin position="3"/>
        <end position="454"/>
    </location>
</feature>
<dbReference type="Proteomes" id="UP000268048">
    <property type="component" value="Chromosome"/>
</dbReference>
<dbReference type="InterPro" id="IPR016162">
    <property type="entry name" value="Ald_DH_N"/>
</dbReference>
<dbReference type="SUPFAM" id="SSF53720">
    <property type="entry name" value="ALDH-like"/>
    <property type="match status" value="1"/>
</dbReference>
<organism evidence="4 5">
    <name type="scientific">Pseudomonas chlororaphis</name>
    <dbReference type="NCBI Taxonomy" id="587753"/>
    <lineage>
        <taxon>Bacteria</taxon>
        <taxon>Pseudomonadati</taxon>
        <taxon>Pseudomonadota</taxon>
        <taxon>Gammaproteobacteria</taxon>
        <taxon>Pseudomonadales</taxon>
        <taxon>Pseudomonadaceae</taxon>
        <taxon>Pseudomonas</taxon>
    </lineage>
</organism>
<gene>
    <name evidence="4" type="ORF">C4K04_1555</name>
</gene>
<dbReference type="InterPro" id="IPR015590">
    <property type="entry name" value="Aldehyde_DH_dom"/>
</dbReference>
<sequence>MSEMIKVIAPFDGEEIAEIRANTEQEIEQALATAYDLYRNRKGWLKKAERIEILRKAATLIGARREELARIVAQESGKPLRDSLIEVDRGIDCLHICIEEIRGKAGSVIPMDLNATSAGRIAFTQHEPIGVVVGVSAFNHPFNLVVHQAAPAIAVGAPVIIKPAVKTPMSAYAFINILYEAGLPKAWAQIVLPNSNDLIVKLVTDSRVGFFSFIGSAAVGWMLRSKLAAGTRCALEHGGVAPVIVAEDADLEMALPRLARGGFWHAGQACVSVQRVFADRKIAKKVAQGLAELAAKAIVGDPLSLNTDIGPLISHSEINRIDQWVTNAVDGGAQLICGGERISESCYSPTVLLDPPKDSDVMRKEVFGPVICVYSYDSLDEALHEANSLPFSFQAAVFTQNVDTALYCYRHLDGTAVMVNENTLFRVDWMPFAGARHSGHGVGGIPYTMHEMQIEKMMVWRSDVLN</sequence>
<dbReference type="EC" id="1.2.1.16" evidence="4"/>
<proteinExistence type="inferred from homology"/>
<comment type="similarity">
    <text evidence="1">Belongs to the aldehyde dehydrogenase family.</text>
</comment>
<dbReference type="Gene3D" id="3.40.309.10">
    <property type="entry name" value="Aldehyde Dehydrogenase, Chain A, domain 2"/>
    <property type="match status" value="1"/>
</dbReference>
<dbReference type="EMBL" id="CP027753">
    <property type="protein sequence ID" value="AZE47245.1"/>
    <property type="molecule type" value="Genomic_DNA"/>
</dbReference>
<accession>A0A3G7TJH3</accession>
<dbReference type="InterPro" id="IPR016163">
    <property type="entry name" value="Ald_DH_C"/>
</dbReference>
<dbReference type="InterPro" id="IPR051020">
    <property type="entry name" value="ALDH-related_metabolic_enz"/>
</dbReference>
<protein>
    <submittedName>
        <fullName evidence="4">Succinate-semialdehyde dehydrogenase (NAD(P)+)</fullName>
        <ecNumber evidence="4">1.2.1.16</ecNumber>
    </submittedName>
</protein>
<evidence type="ECO:0000256" key="1">
    <source>
        <dbReference type="ARBA" id="ARBA00009986"/>
    </source>
</evidence>
<evidence type="ECO:0000313" key="4">
    <source>
        <dbReference type="EMBL" id="AZE47245.1"/>
    </source>
</evidence>
<dbReference type="PANTHER" id="PTHR42991:SF1">
    <property type="entry name" value="ALDEHYDE DEHYDROGENASE"/>
    <property type="match status" value="1"/>
</dbReference>
<dbReference type="GO" id="GO:0008911">
    <property type="term" value="F:lactaldehyde dehydrogenase (NAD+) activity"/>
    <property type="evidence" value="ECO:0007669"/>
    <property type="project" value="TreeGrafter"/>
</dbReference>
<reference evidence="4 5" key="1">
    <citation type="submission" date="2018-03" db="EMBL/GenBank/DDBJ databases">
        <title>Diversity of phytobeneficial traits revealed by whole-genome analysis of worldwide-isolated phenazine-producing Pseudomonas spp.</title>
        <authorList>
            <person name="Biessy A."/>
            <person name="Novinscak A."/>
            <person name="Blom J."/>
            <person name="Leger G."/>
            <person name="Thomashow L.S."/>
            <person name="Cazorla F.M."/>
            <person name="Josic D."/>
            <person name="Filion M."/>
        </authorList>
    </citation>
    <scope>NUCLEOTIDE SEQUENCE [LARGE SCALE GENOMIC DNA]</scope>
    <source>
        <strain evidence="4 5">B25</strain>
    </source>
</reference>
<dbReference type="Gene3D" id="3.40.605.10">
    <property type="entry name" value="Aldehyde Dehydrogenase, Chain A, domain 1"/>
    <property type="match status" value="1"/>
</dbReference>
<dbReference type="RefSeq" id="WP_124319584.1">
    <property type="nucleotide sequence ID" value="NZ_CP027753.1"/>
</dbReference>
<dbReference type="GO" id="GO:0009013">
    <property type="term" value="F:succinate-semialdehyde dehydrogenase [NAD(P)+] activity"/>
    <property type="evidence" value="ECO:0007669"/>
    <property type="project" value="UniProtKB-EC"/>
</dbReference>
<name>A0A3G7TJH3_9PSED</name>